<dbReference type="EMBL" id="CM055092">
    <property type="protein sequence ID" value="KAJ7569696.1"/>
    <property type="molecule type" value="Genomic_DNA"/>
</dbReference>
<evidence type="ECO:0000313" key="2">
    <source>
        <dbReference type="Proteomes" id="UP001162992"/>
    </source>
</evidence>
<protein>
    <submittedName>
        <fullName evidence="1">Uncharacterized protein</fullName>
    </submittedName>
</protein>
<accession>A0ACC2ET82</accession>
<reference evidence="2" key="1">
    <citation type="journal article" date="2024" name="Proc. Natl. Acad. Sci. U.S.A.">
        <title>Extraordinary preservation of gene collinearity over three hundred million years revealed in homosporous lycophytes.</title>
        <authorList>
            <person name="Li C."/>
            <person name="Wickell D."/>
            <person name="Kuo L.Y."/>
            <person name="Chen X."/>
            <person name="Nie B."/>
            <person name="Liao X."/>
            <person name="Peng D."/>
            <person name="Ji J."/>
            <person name="Jenkins J."/>
            <person name="Williams M."/>
            <person name="Shu S."/>
            <person name="Plott C."/>
            <person name="Barry K."/>
            <person name="Rajasekar S."/>
            <person name="Grimwood J."/>
            <person name="Han X."/>
            <person name="Sun S."/>
            <person name="Hou Z."/>
            <person name="He W."/>
            <person name="Dai G."/>
            <person name="Sun C."/>
            <person name="Schmutz J."/>
            <person name="Leebens-Mack J.H."/>
            <person name="Li F.W."/>
            <person name="Wang L."/>
        </authorList>
    </citation>
    <scope>NUCLEOTIDE SEQUENCE [LARGE SCALE GENOMIC DNA]</scope>
    <source>
        <strain evidence="2">cv. PW_Plant_1</strain>
    </source>
</reference>
<dbReference type="Proteomes" id="UP001162992">
    <property type="component" value="Chromosome 1"/>
</dbReference>
<proteinExistence type="predicted"/>
<sequence length="877" mass="98762">MRRSVHWFLFFLIVASAGLLSSQGKNSFAFANKEPRRAGQFSEKGSHALAASGKAEWSKSNADHGHLISNSQIKVNSADVDTKMDFNHEQERWFFNSFQNKVVNLQRTTENYEYSLNAAKFNQVRRLLEESDSGSMSQGNNESPSGDTQKDKVEAQDEKKAESTIQDGKESNQPIESKGNEVGDSKAQGESTEDVKFQAEIKDPGGENGQTQNQEEKLEENKEERKGSEERRENGGVDDKKEGNSGDAVQVVQETKESDDKIGSGQNQEQNQEQIKKDDTNEQRQDSGSQQSESQEQHHEQEDIKKEGIKAEEKVHEAETQKPLEQVEHKNEADSKNEEQIEEHKMEDNKEDADQQTNSAATPTEEKVEKKDDVKVEEETVKEPEATSQHKDDEKKVEKKDDVKVDEETVKEPEATIQHKDDENKVEDKKQEADQQNSSAATLADEKVESPSLVDAPKGPEVEEKEDNKVPLPQVEDKVDERKIESEKIENKETDSETREQEEKQESQSKIDQLQSSEHVTEKTQNGADPEKLLEDKKQEPTAGYGGNTEEKADLDGDQKKPEVQVDGQPVKDEKVEENPGNMETKEQDNSNADLKLDDPSEFHGSDESPQVEISQPGNEEEPGLDSSAELENDDDYHDIVQEFSNLPSKFHETANHVAQQLLPEIEKISNKSKDYFLLANQHMTKRFLPLIGEQYAPLAASLICYGLLLLPMALVIFLVERIRAIFSLQKVLLIANIYLAAYFASLVLALFVIGTEPILFVVQNSPSNFILVQLLQGAGYIMYLILQTANFVITCSDEAILAKLFASIQWLVATLVGLHYYVTVFHRAMAHRLPATSWKANAIYCSTFVAFCFFARIKQGKKEYTRIGDDTTDKKN</sequence>
<keyword evidence="2" id="KW-1185">Reference proteome</keyword>
<name>A0ACC2ET82_DIPCM</name>
<comment type="caution">
    <text evidence="1">The sequence shown here is derived from an EMBL/GenBank/DDBJ whole genome shotgun (WGS) entry which is preliminary data.</text>
</comment>
<organism evidence="1 2">
    <name type="scientific">Diphasiastrum complanatum</name>
    <name type="common">Issler's clubmoss</name>
    <name type="synonym">Lycopodium complanatum</name>
    <dbReference type="NCBI Taxonomy" id="34168"/>
    <lineage>
        <taxon>Eukaryota</taxon>
        <taxon>Viridiplantae</taxon>
        <taxon>Streptophyta</taxon>
        <taxon>Embryophyta</taxon>
        <taxon>Tracheophyta</taxon>
        <taxon>Lycopodiopsida</taxon>
        <taxon>Lycopodiales</taxon>
        <taxon>Lycopodiaceae</taxon>
        <taxon>Lycopodioideae</taxon>
        <taxon>Diphasiastrum</taxon>
    </lineage>
</organism>
<gene>
    <name evidence="1" type="ORF">O6H91_01G089000</name>
</gene>
<evidence type="ECO:0000313" key="1">
    <source>
        <dbReference type="EMBL" id="KAJ7569696.1"/>
    </source>
</evidence>